<accession>A0A068YF73</accession>
<gene>
    <name evidence="3" type="ORF">EmuJ_001097000</name>
</gene>
<dbReference type="OrthoDB" id="1872379at2759"/>
<feature type="region of interest" description="Disordered" evidence="2">
    <location>
        <begin position="21"/>
        <end position="66"/>
    </location>
</feature>
<sequence>MAETAGDMQNDPLLDVIDEKANDIEDPGEQFYDACSLDSPNKIEEPKFSDSNDDPMDFHDPKSEHDEEDILQARLEEENLLSTEELEHRKLKAIDLKEDGNSKFRENFFEDALLLYTTALDTCPLKFSDERAKIYSNRALCHSHLGSLKAALTDCDEALKLNPNYLRCLIRRADLRESADRLTEALEDYQHVLQLDPSNAKARAACAILPEKINAQQEKLKAEMFSQLKQLGNLVLRPFGLSTDNFKLTKDPNSGGYSVSFQQST</sequence>
<keyword evidence="1" id="KW-0802">TPR repeat</keyword>
<reference evidence="3" key="1">
    <citation type="journal article" date="2013" name="Nature">
        <title>The genomes of four tapeworm species reveal adaptations to parasitism.</title>
        <authorList>
            <person name="Tsai I.J."/>
            <person name="Zarowiecki M."/>
            <person name="Holroyd N."/>
            <person name="Garciarrubio A."/>
            <person name="Sanchez-Flores A."/>
            <person name="Brooks K.L."/>
            <person name="Tracey A."/>
            <person name="Bobes R.J."/>
            <person name="Fragoso G."/>
            <person name="Sciutto E."/>
            <person name="Aslett M."/>
            <person name="Beasley H."/>
            <person name="Bennett H.M."/>
            <person name="Cai J."/>
            <person name="Camicia F."/>
            <person name="Clark R."/>
            <person name="Cucher M."/>
            <person name="De Silva N."/>
            <person name="Day T.A."/>
            <person name="Deplazes P."/>
            <person name="Estrada K."/>
            <person name="Fernandez C."/>
            <person name="Holland P.W."/>
            <person name="Hou J."/>
            <person name="Hu S."/>
            <person name="Huckvale T."/>
            <person name="Hung S.S."/>
            <person name="Kamenetzky L."/>
            <person name="Keane J.A."/>
            <person name="Kiss F."/>
            <person name="Koziol U."/>
            <person name="Lambert O."/>
            <person name="Liu K."/>
            <person name="Luo X."/>
            <person name="Luo Y."/>
            <person name="Macchiaroli N."/>
            <person name="Nichol S."/>
            <person name="Paps J."/>
            <person name="Parkinson J."/>
            <person name="Pouchkina-Stantcheva N."/>
            <person name="Riddiford N."/>
            <person name="Rosenzvit M."/>
            <person name="Salinas G."/>
            <person name="Wasmuth J.D."/>
            <person name="Zamanian M."/>
            <person name="Zheng Y."/>
            <person name="Cai X."/>
            <person name="Soberon X."/>
            <person name="Olson P.D."/>
            <person name="Laclette J.P."/>
            <person name="Brehm K."/>
            <person name="Berriman M."/>
            <person name="Garciarrubio A."/>
            <person name="Bobes R.J."/>
            <person name="Fragoso G."/>
            <person name="Sanchez-Flores A."/>
            <person name="Estrada K."/>
            <person name="Cevallos M.A."/>
            <person name="Morett E."/>
            <person name="Gonzalez V."/>
            <person name="Portillo T."/>
            <person name="Ochoa-Leyva A."/>
            <person name="Jose M.V."/>
            <person name="Sciutto E."/>
            <person name="Landa A."/>
            <person name="Jimenez L."/>
            <person name="Valdes V."/>
            <person name="Carrero J.C."/>
            <person name="Larralde C."/>
            <person name="Morales-Montor J."/>
            <person name="Limon-Lason J."/>
            <person name="Soberon X."/>
            <person name="Laclette J.P."/>
        </authorList>
    </citation>
    <scope>NUCLEOTIDE SEQUENCE [LARGE SCALE GENOMIC DNA]</scope>
</reference>
<dbReference type="PANTHER" id="PTHR46014">
    <property type="entry name" value="TETRATRICOPEPTIDE REPEAT PROTEIN 1"/>
    <property type="match status" value="1"/>
</dbReference>
<dbReference type="SUPFAM" id="SSF48452">
    <property type="entry name" value="TPR-like"/>
    <property type="match status" value="1"/>
</dbReference>
<proteinExistence type="predicted"/>
<evidence type="ECO:0000313" key="4">
    <source>
        <dbReference type="Proteomes" id="UP000017246"/>
    </source>
</evidence>
<dbReference type="OMA" id="KSAIDDC"/>
<keyword evidence="4" id="KW-1185">Reference proteome</keyword>
<feature type="repeat" description="TPR" evidence="1">
    <location>
        <begin position="166"/>
        <end position="199"/>
    </location>
</feature>
<feature type="compositionally biased region" description="Basic and acidic residues" evidence="2">
    <location>
        <begin position="41"/>
        <end position="65"/>
    </location>
</feature>
<evidence type="ECO:0000313" key="3">
    <source>
        <dbReference type="EMBL" id="CDS43230.1"/>
    </source>
</evidence>
<dbReference type="EMBL" id="LN902844">
    <property type="protein sequence ID" value="CDS43230.1"/>
    <property type="molecule type" value="Genomic_DNA"/>
</dbReference>
<dbReference type="PROSITE" id="PS50005">
    <property type="entry name" value="TPR"/>
    <property type="match status" value="2"/>
</dbReference>
<dbReference type="STRING" id="6211.A0A068YF73"/>
<dbReference type="Pfam" id="PF00515">
    <property type="entry name" value="TPR_1"/>
    <property type="match status" value="1"/>
</dbReference>
<dbReference type="Gene3D" id="1.25.40.10">
    <property type="entry name" value="Tetratricopeptide repeat domain"/>
    <property type="match status" value="1"/>
</dbReference>
<dbReference type="AlphaFoldDB" id="A0A068YF73"/>
<dbReference type="PANTHER" id="PTHR46014:SF1">
    <property type="entry name" value="TETRATRICOPEPTIDE REPEAT PROTEIN 1"/>
    <property type="match status" value="1"/>
</dbReference>
<evidence type="ECO:0000256" key="2">
    <source>
        <dbReference type="SAM" id="MobiDB-lite"/>
    </source>
</evidence>
<dbReference type="InterPro" id="IPR052769">
    <property type="entry name" value="TPR_domain_protein"/>
</dbReference>
<dbReference type="SMART" id="SM00028">
    <property type="entry name" value="TPR"/>
    <property type="match status" value="2"/>
</dbReference>
<dbReference type="InterPro" id="IPR019734">
    <property type="entry name" value="TPR_rpt"/>
</dbReference>
<dbReference type="InterPro" id="IPR011990">
    <property type="entry name" value="TPR-like_helical_dom_sf"/>
</dbReference>
<feature type="repeat" description="TPR" evidence="1">
    <location>
        <begin position="132"/>
        <end position="165"/>
    </location>
</feature>
<organism evidence="3 4">
    <name type="scientific">Echinococcus multilocularis</name>
    <name type="common">Fox tapeworm</name>
    <dbReference type="NCBI Taxonomy" id="6211"/>
    <lineage>
        <taxon>Eukaryota</taxon>
        <taxon>Metazoa</taxon>
        <taxon>Spiralia</taxon>
        <taxon>Lophotrochozoa</taxon>
        <taxon>Platyhelminthes</taxon>
        <taxon>Cestoda</taxon>
        <taxon>Eucestoda</taxon>
        <taxon>Cyclophyllidea</taxon>
        <taxon>Taeniidae</taxon>
        <taxon>Echinococcus</taxon>
    </lineage>
</organism>
<reference evidence="3" key="2">
    <citation type="submission" date="2015-11" db="EMBL/GenBank/DDBJ databases">
        <authorList>
            <person name="Zhang Y."/>
            <person name="Guo Z."/>
        </authorList>
    </citation>
    <scope>NUCLEOTIDE SEQUENCE</scope>
</reference>
<dbReference type="Proteomes" id="UP000017246">
    <property type="component" value="Unassembled WGS sequence"/>
</dbReference>
<dbReference type="Pfam" id="PF13181">
    <property type="entry name" value="TPR_8"/>
    <property type="match status" value="1"/>
</dbReference>
<protein>
    <submittedName>
        <fullName evidence="3">Tetratricopeptide repeat protein 1</fullName>
    </submittedName>
</protein>
<dbReference type="eggNOG" id="KOG4234">
    <property type="taxonomic scope" value="Eukaryota"/>
</dbReference>
<evidence type="ECO:0000256" key="1">
    <source>
        <dbReference type="PROSITE-ProRule" id="PRU00339"/>
    </source>
</evidence>
<name>A0A068YF73_ECHMU</name>